<dbReference type="InterPro" id="IPR017871">
    <property type="entry name" value="ABC_transporter-like_CS"/>
</dbReference>
<dbReference type="InterPro" id="IPR015853">
    <property type="entry name" value="ABC_transpr_FbpC"/>
</dbReference>
<dbReference type="Gene3D" id="3.40.50.300">
    <property type="entry name" value="P-loop containing nucleotide triphosphate hydrolases"/>
    <property type="match status" value="1"/>
</dbReference>
<dbReference type="CDD" id="cd03259">
    <property type="entry name" value="ABC_Carb_Solutes_like"/>
    <property type="match status" value="1"/>
</dbReference>
<accession>A0ABN6MDI0</accession>
<evidence type="ECO:0000256" key="6">
    <source>
        <dbReference type="ARBA" id="ARBA00023004"/>
    </source>
</evidence>
<gene>
    <name evidence="10" type="ORF">CE91St30_13370</name>
</gene>
<evidence type="ECO:0000313" key="10">
    <source>
        <dbReference type="EMBL" id="BDE96004.1"/>
    </source>
</evidence>
<dbReference type="SMART" id="SM00382">
    <property type="entry name" value="AAA"/>
    <property type="match status" value="1"/>
</dbReference>
<reference evidence="10 11" key="1">
    <citation type="submission" date="2022-01" db="EMBL/GenBank/DDBJ databases">
        <title>Novel bile acid biosynthetic pathways are enriched in the microbiome of centenarians.</title>
        <authorList>
            <person name="Sato Y."/>
            <person name="Atarashi K."/>
            <person name="Plichta R.D."/>
            <person name="Arai Y."/>
            <person name="Sasajima S."/>
            <person name="Kearney M.S."/>
            <person name="Suda W."/>
            <person name="Takeshita K."/>
            <person name="Sasaki T."/>
            <person name="Okamoto S."/>
            <person name="Skelly N.A."/>
            <person name="Okamura Y."/>
            <person name="Vlamakis H."/>
            <person name="Li Y."/>
            <person name="Tanoue T."/>
            <person name="Takei H."/>
            <person name="Nittono H."/>
            <person name="Narushima S."/>
            <person name="Irie J."/>
            <person name="Itoh H."/>
            <person name="Moriya K."/>
            <person name="Sugiura Y."/>
            <person name="Suematsu M."/>
            <person name="Moritoki N."/>
            <person name="Shibata S."/>
            <person name="Littman R.D."/>
            <person name="Fischbach A.M."/>
            <person name="Uwamino Y."/>
            <person name="Inoue T."/>
            <person name="Honda A."/>
            <person name="Hattori M."/>
            <person name="Murai T."/>
            <person name="Xavier J.R."/>
            <person name="Hirose N."/>
            <person name="Honda K."/>
        </authorList>
    </citation>
    <scope>NUCLEOTIDE SEQUENCE [LARGE SCALE GENOMIC DNA]</scope>
    <source>
        <strain evidence="10 11">CE91-St30</strain>
    </source>
</reference>
<organism evidence="10 11">
    <name type="scientific">Raoultibacter timonensis</name>
    <dbReference type="NCBI Taxonomy" id="1907662"/>
    <lineage>
        <taxon>Bacteria</taxon>
        <taxon>Bacillati</taxon>
        <taxon>Actinomycetota</taxon>
        <taxon>Coriobacteriia</taxon>
        <taxon>Eggerthellales</taxon>
        <taxon>Eggerthellaceae</taxon>
        <taxon>Raoultibacter</taxon>
    </lineage>
</organism>
<evidence type="ECO:0000256" key="4">
    <source>
        <dbReference type="ARBA" id="ARBA00022741"/>
    </source>
</evidence>
<proteinExistence type="predicted"/>
<keyword evidence="8" id="KW-0472">Membrane</keyword>
<dbReference type="PANTHER" id="PTHR42781:SF4">
    <property type="entry name" value="SPERMIDINE_PUTRESCINE IMPORT ATP-BINDING PROTEIN POTA"/>
    <property type="match status" value="1"/>
</dbReference>
<keyword evidence="1" id="KW-0813">Transport</keyword>
<dbReference type="EMBL" id="AP025564">
    <property type="protein sequence ID" value="BDE96004.1"/>
    <property type="molecule type" value="Genomic_DNA"/>
</dbReference>
<evidence type="ECO:0000256" key="5">
    <source>
        <dbReference type="ARBA" id="ARBA00022840"/>
    </source>
</evidence>
<dbReference type="InterPro" id="IPR003593">
    <property type="entry name" value="AAA+_ATPase"/>
</dbReference>
<evidence type="ECO:0000256" key="7">
    <source>
        <dbReference type="ARBA" id="ARBA00023065"/>
    </source>
</evidence>
<evidence type="ECO:0000256" key="8">
    <source>
        <dbReference type="ARBA" id="ARBA00023136"/>
    </source>
</evidence>
<keyword evidence="3" id="KW-0410">Iron transport</keyword>
<dbReference type="InterPro" id="IPR050093">
    <property type="entry name" value="ABC_SmlMolc_Importer"/>
</dbReference>
<feature type="domain" description="ABC transporter" evidence="9">
    <location>
        <begin position="7"/>
        <end position="237"/>
    </location>
</feature>
<keyword evidence="5" id="KW-0067">ATP-binding</keyword>
<evidence type="ECO:0000256" key="1">
    <source>
        <dbReference type="ARBA" id="ARBA00022448"/>
    </source>
</evidence>
<dbReference type="SUPFAM" id="SSF52540">
    <property type="entry name" value="P-loop containing nucleoside triphosphate hydrolases"/>
    <property type="match status" value="1"/>
</dbReference>
<dbReference type="RefSeq" id="WP_102378454.1">
    <property type="nucleotide sequence ID" value="NZ_AP025564.1"/>
</dbReference>
<sequence length="254" mass="28507">MSETTKLSIRGLTKRFDGSDTLHGLDFDVYDGEFLSILGPSGCGKTTTLRILIGLLAPDEGTVSLDGMDITRARPDERHMGIVFQDYALFENMTVLGNVEYALRFNAELKSRRREVATAVLDQLGLSEHLDKKIHQLSGGQQQRVSIARTLALNPDIILFDEPMSALDVETRLSLRGELKRIQREFGTTMIYITHDQEEAFALSDRVMVMGEGRIHQLATPEEIIANPADKYVSDFVVENLRIKMDSLARFMEA</sequence>
<keyword evidence="2" id="KW-1003">Cell membrane</keyword>
<dbReference type="InterPro" id="IPR003439">
    <property type="entry name" value="ABC_transporter-like_ATP-bd"/>
</dbReference>
<dbReference type="PANTHER" id="PTHR42781">
    <property type="entry name" value="SPERMIDINE/PUTRESCINE IMPORT ATP-BINDING PROTEIN POTA"/>
    <property type="match status" value="1"/>
</dbReference>
<keyword evidence="6" id="KW-0408">Iron</keyword>
<dbReference type="Pfam" id="PF00005">
    <property type="entry name" value="ABC_tran"/>
    <property type="match status" value="1"/>
</dbReference>
<evidence type="ECO:0000256" key="2">
    <source>
        <dbReference type="ARBA" id="ARBA00022475"/>
    </source>
</evidence>
<keyword evidence="4" id="KW-0547">Nucleotide-binding</keyword>
<dbReference type="PROSITE" id="PS00211">
    <property type="entry name" value="ABC_TRANSPORTER_1"/>
    <property type="match status" value="1"/>
</dbReference>
<keyword evidence="7" id="KW-0406">Ion transport</keyword>
<dbReference type="InterPro" id="IPR027417">
    <property type="entry name" value="P-loop_NTPase"/>
</dbReference>
<dbReference type="Proteomes" id="UP001320544">
    <property type="component" value="Chromosome"/>
</dbReference>
<evidence type="ECO:0000259" key="9">
    <source>
        <dbReference type="PROSITE" id="PS50893"/>
    </source>
</evidence>
<protein>
    <recommendedName>
        <fullName evidence="9">ABC transporter domain-containing protein</fullName>
    </recommendedName>
</protein>
<evidence type="ECO:0000313" key="11">
    <source>
        <dbReference type="Proteomes" id="UP001320544"/>
    </source>
</evidence>
<dbReference type="PROSITE" id="PS50893">
    <property type="entry name" value="ABC_TRANSPORTER_2"/>
    <property type="match status" value="1"/>
</dbReference>
<keyword evidence="11" id="KW-1185">Reference proteome</keyword>
<name>A0ABN6MDI0_9ACTN</name>
<evidence type="ECO:0000256" key="3">
    <source>
        <dbReference type="ARBA" id="ARBA00022496"/>
    </source>
</evidence>